<dbReference type="AlphaFoldDB" id="A0A8D9ARB4"/>
<organism evidence="1">
    <name type="scientific">Cacopsylla melanoneura</name>
    <dbReference type="NCBI Taxonomy" id="428564"/>
    <lineage>
        <taxon>Eukaryota</taxon>
        <taxon>Metazoa</taxon>
        <taxon>Ecdysozoa</taxon>
        <taxon>Arthropoda</taxon>
        <taxon>Hexapoda</taxon>
        <taxon>Insecta</taxon>
        <taxon>Pterygota</taxon>
        <taxon>Neoptera</taxon>
        <taxon>Paraneoptera</taxon>
        <taxon>Hemiptera</taxon>
        <taxon>Sternorrhyncha</taxon>
        <taxon>Psylloidea</taxon>
        <taxon>Psyllidae</taxon>
        <taxon>Psyllinae</taxon>
        <taxon>Cacopsylla</taxon>
    </lineage>
</organism>
<proteinExistence type="predicted"/>
<name>A0A8D9ARB4_9HEMI</name>
<dbReference type="EMBL" id="HBUF01583153">
    <property type="protein sequence ID" value="CAG6770885.1"/>
    <property type="molecule type" value="Transcribed_RNA"/>
</dbReference>
<evidence type="ECO:0000313" key="1">
    <source>
        <dbReference type="EMBL" id="CAG6770885.1"/>
    </source>
</evidence>
<accession>A0A8D9ARB4</accession>
<protein>
    <submittedName>
        <fullName evidence="1">Uncharacterized protein</fullName>
    </submittedName>
</protein>
<reference evidence="1" key="1">
    <citation type="submission" date="2021-05" db="EMBL/GenBank/DDBJ databases">
        <authorList>
            <person name="Alioto T."/>
            <person name="Alioto T."/>
            <person name="Gomez Garrido J."/>
        </authorList>
    </citation>
    <scope>NUCLEOTIDE SEQUENCE</scope>
</reference>
<sequence length="114" mass="13046">MSGKNDQKKYQKGLLKHCRQVFYPPPPNNEIIYEGKPRGKGLKLTIQDFKKISNLLSPHEKKKKTVLCFTLFWTTNGVSHRTCIKCCDIGNLLKCHLYVTSCHCPRIDVIGLVT</sequence>